<keyword evidence="2" id="KW-1185">Reference proteome</keyword>
<dbReference type="InterPro" id="IPR036388">
    <property type="entry name" value="WH-like_DNA-bd_sf"/>
</dbReference>
<accession>A0A161Y8D4</accession>
<protein>
    <submittedName>
        <fullName evidence="1">Uncharacterized protein</fullName>
    </submittedName>
</protein>
<dbReference type="InterPro" id="IPR013324">
    <property type="entry name" value="RNA_pol_sigma_r3/r4-like"/>
</dbReference>
<gene>
    <name evidence="1" type="ORF">CI238_05771</name>
</gene>
<dbReference type="AlphaFoldDB" id="A0A161Y8D4"/>
<dbReference type="SUPFAM" id="SSF88659">
    <property type="entry name" value="Sigma3 and sigma4 domains of RNA polymerase sigma factors"/>
    <property type="match status" value="1"/>
</dbReference>
<dbReference type="EMBL" id="LFIW01000566">
    <property type="protein sequence ID" value="KZL85832.1"/>
    <property type="molecule type" value="Genomic_DNA"/>
</dbReference>
<name>A0A161Y8D4_COLIC</name>
<organism evidence="1 2">
    <name type="scientific">Colletotrichum incanum</name>
    <name type="common">Soybean anthracnose fungus</name>
    <dbReference type="NCBI Taxonomy" id="1573173"/>
    <lineage>
        <taxon>Eukaryota</taxon>
        <taxon>Fungi</taxon>
        <taxon>Dikarya</taxon>
        <taxon>Ascomycota</taxon>
        <taxon>Pezizomycotina</taxon>
        <taxon>Sordariomycetes</taxon>
        <taxon>Hypocreomycetidae</taxon>
        <taxon>Glomerellales</taxon>
        <taxon>Glomerellaceae</taxon>
        <taxon>Colletotrichum</taxon>
        <taxon>Colletotrichum spaethianum species complex</taxon>
    </lineage>
</organism>
<sequence>MTNDELSEMQRVAITAFVLAGRSYREAARAFNCSLGATSKRQAKKTLKGMKTEPGSAKANYQQFYRDLSGQWKDRVWIMKTPAVTPYAAVLRQRFARDSLPKVERE</sequence>
<reference evidence="1 2" key="1">
    <citation type="submission" date="2015-06" db="EMBL/GenBank/DDBJ databases">
        <title>Survival trade-offs in plant roots during colonization by closely related pathogenic and mutualistic fungi.</title>
        <authorList>
            <person name="Hacquard S."/>
            <person name="Kracher B."/>
            <person name="Hiruma K."/>
            <person name="Weinman A."/>
            <person name="Muench P."/>
            <person name="Garrido Oter R."/>
            <person name="Ver Loren van Themaat E."/>
            <person name="Dallerey J.-F."/>
            <person name="Damm U."/>
            <person name="Henrissat B."/>
            <person name="Lespinet O."/>
            <person name="Thon M."/>
            <person name="Kemen E."/>
            <person name="McHardy A.C."/>
            <person name="Schulze-Lefert P."/>
            <person name="O'Connell R.J."/>
        </authorList>
    </citation>
    <scope>NUCLEOTIDE SEQUENCE [LARGE SCALE GENOMIC DNA]</scope>
    <source>
        <strain evidence="1 2">MAFF 238704</strain>
    </source>
</reference>
<evidence type="ECO:0000313" key="1">
    <source>
        <dbReference type="EMBL" id="KZL85832.1"/>
    </source>
</evidence>
<proteinExistence type="predicted"/>
<dbReference type="STRING" id="1573173.A0A161Y8D4"/>
<dbReference type="Gene3D" id="1.10.10.10">
    <property type="entry name" value="Winged helix-like DNA-binding domain superfamily/Winged helix DNA-binding domain"/>
    <property type="match status" value="1"/>
</dbReference>
<dbReference type="Proteomes" id="UP000076584">
    <property type="component" value="Unassembled WGS sequence"/>
</dbReference>
<evidence type="ECO:0000313" key="2">
    <source>
        <dbReference type="Proteomes" id="UP000076584"/>
    </source>
</evidence>
<comment type="caution">
    <text evidence="1">The sequence shown here is derived from an EMBL/GenBank/DDBJ whole genome shotgun (WGS) entry which is preliminary data.</text>
</comment>